<evidence type="ECO:0008006" key="4">
    <source>
        <dbReference type="Google" id="ProtNLM"/>
    </source>
</evidence>
<dbReference type="Gene3D" id="2.40.160.60">
    <property type="entry name" value="Outer membrane protein transport protein (OMPP1/FadL/TodX)"/>
    <property type="match status" value="1"/>
</dbReference>
<name>A0ABY4HSB2_9FLAO</name>
<evidence type="ECO:0000313" key="2">
    <source>
        <dbReference type="EMBL" id="UOX35207.1"/>
    </source>
</evidence>
<reference evidence="2" key="1">
    <citation type="submission" date="2021-12" db="EMBL/GenBank/DDBJ databases">
        <authorList>
            <person name="Cha I.-T."/>
            <person name="Lee K.-E."/>
            <person name="Park S.-J."/>
        </authorList>
    </citation>
    <scope>NUCLEOTIDE SEQUENCE</scope>
    <source>
        <strain evidence="2">YSM-43</strain>
    </source>
</reference>
<evidence type="ECO:0000256" key="1">
    <source>
        <dbReference type="SAM" id="SignalP"/>
    </source>
</evidence>
<reference evidence="2" key="2">
    <citation type="submission" date="2022-04" db="EMBL/GenBank/DDBJ databases">
        <title>Complete Genome Sequence of Flavobacterium sediminilitoris YSM-43, Isolated from a Tidal Sediment.</title>
        <authorList>
            <person name="Lee P.A."/>
        </authorList>
    </citation>
    <scope>NUCLEOTIDE SEQUENCE</scope>
    <source>
        <strain evidence="2">YSM-43</strain>
    </source>
</reference>
<keyword evidence="1" id="KW-0732">Signal</keyword>
<feature type="chain" id="PRO_5047154312" description="Alpha-ketoglutarate decarboxylase" evidence="1">
    <location>
        <begin position="28"/>
        <end position="181"/>
    </location>
</feature>
<gene>
    <name evidence="2" type="ORF">LXD69_06745</name>
</gene>
<dbReference type="SUPFAM" id="SSF56935">
    <property type="entry name" value="Porins"/>
    <property type="match status" value="1"/>
</dbReference>
<dbReference type="Proteomes" id="UP000830454">
    <property type="component" value="Chromosome"/>
</dbReference>
<dbReference type="RefSeq" id="WP_246918396.1">
    <property type="nucleotide sequence ID" value="NZ_CP090145.1"/>
</dbReference>
<sequence>MKKNLILFLTKSLFFAFLITPFLVVNAQEDASIKTKNPFWENVQFGGGLGLGFGSNFTNITVAPSGIYNFNEYFSAGLGLQYSYVKQKGYYQSNIYGGSIIALFNPIREIQISTEIEQLRVNSKYDGFYGNFNDDFWNTALFIGAGYRTNNVTLGVRYNVLHKDNDGVYADALIPFVRVYF</sequence>
<evidence type="ECO:0000313" key="3">
    <source>
        <dbReference type="Proteomes" id="UP000830454"/>
    </source>
</evidence>
<protein>
    <recommendedName>
        <fullName evidence="4">Alpha-ketoglutarate decarboxylase</fullName>
    </recommendedName>
</protein>
<dbReference type="EMBL" id="CP090145">
    <property type="protein sequence ID" value="UOX35207.1"/>
    <property type="molecule type" value="Genomic_DNA"/>
</dbReference>
<proteinExistence type="predicted"/>
<keyword evidence="3" id="KW-1185">Reference proteome</keyword>
<organism evidence="2 3">
    <name type="scientific">Flavobacterium sediminilitoris</name>
    <dbReference type="NCBI Taxonomy" id="2024526"/>
    <lineage>
        <taxon>Bacteria</taxon>
        <taxon>Pseudomonadati</taxon>
        <taxon>Bacteroidota</taxon>
        <taxon>Flavobacteriia</taxon>
        <taxon>Flavobacteriales</taxon>
        <taxon>Flavobacteriaceae</taxon>
        <taxon>Flavobacterium</taxon>
    </lineage>
</organism>
<feature type="signal peptide" evidence="1">
    <location>
        <begin position="1"/>
        <end position="27"/>
    </location>
</feature>
<accession>A0ABY4HSB2</accession>